<dbReference type="PRINTS" id="PR01607">
    <property type="entry name" value="APYRASEFAMLY"/>
</dbReference>
<dbReference type="InterPro" id="IPR008334">
    <property type="entry name" value="5'-Nucleotdase_C"/>
</dbReference>
<evidence type="ECO:0000313" key="5">
    <source>
        <dbReference type="EMBL" id="MDG6144864.1"/>
    </source>
</evidence>
<evidence type="ECO:0000259" key="3">
    <source>
        <dbReference type="Pfam" id="PF00149"/>
    </source>
</evidence>
<evidence type="ECO:0000259" key="4">
    <source>
        <dbReference type="Pfam" id="PF02872"/>
    </source>
</evidence>
<evidence type="ECO:0000313" key="6">
    <source>
        <dbReference type="EMBL" id="USJ20487.1"/>
    </source>
</evidence>
<sequence>MNSLRIIHLNDLHSHLERFPVIERFFAEKSVGHPDVLRFDLGDNVDRVHPLTEATEGQINVALMNKLDLTAATLGNNEGLGLTHEMLSCLYNQADFDILLSNISNMPFAQGPKIIESSWGMRIGIIGLTAPYSAYLQAGWDIIDPLACLDQLLPLDCDFTILLSHLGKTVDAKIAEKYDIDLIIGSHTHHLFEHGAELHDTLLAAAGRYGEHIGEINLTFDQNNKVIASEISTIATNTLKKEKSDALHINLWELKGRKMLQGKTVGEIPYSLTNVYPDYNASHLIAELLARYGKVGACVLNTGLLVTEALPNQLTSDDLHQFLPHSMRLVRLTMSGKALKEVLREMLDVSAMLSGQNIRGMGFRGKRFGRLIFQGISFDRGSFYYGSTAVLDTESYSIVVPDQYLFAWYFPLLKKQEKAEILFPYFLREIVANELKNEKMNKKRRGRGKCQKKLTNQN</sequence>
<dbReference type="Pfam" id="PF02872">
    <property type="entry name" value="5_nucleotid_C"/>
    <property type="match status" value="1"/>
</dbReference>
<dbReference type="GO" id="GO:0008253">
    <property type="term" value="F:5'-nucleotidase activity"/>
    <property type="evidence" value="ECO:0007669"/>
    <property type="project" value="TreeGrafter"/>
</dbReference>
<evidence type="ECO:0000256" key="2">
    <source>
        <dbReference type="RuleBase" id="RU362119"/>
    </source>
</evidence>
<keyword evidence="8" id="KW-1185">Reference proteome</keyword>
<dbReference type="PANTHER" id="PTHR11575:SF23">
    <property type="entry name" value="5-NUCLEOTIDASE FAMILY PROTEIN"/>
    <property type="match status" value="1"/>
</dbReference>
<reference evidence="5" key="2">
    <citation type="submission" date="2022-06" db="EMBL/GenBank/DDBJ databases">
        <title>Lactococcus from bovine mastitis in China.</title>
        <authorList>
            <person name="Lin Y."/>
            <person name="Han B."/>
        </authorList>
    </citation>
    <scope>NUCLEOTIDE SEQUENCE</scope>
    <source>
        <strain evidence="5">Ningxia-I-26</strain>
    </source>
</reference>
<evidence type="ECO:0000256" key="1">
    <source>
        <dbReference type="ARBA" id="ARBA00022729"/>
    </source>
</evidence>
<keyword evidence="1" id="KW-0732">Signal</keyword>
<feature type="domain" description="5'-Nucleotidase C-terminal" evidence="4">
    <location>
        <begin position="276"/>
        <end position="357"/>
    </location>
</feature>
<dbReference type="GO" id="GO:0008768">
    <property type="term" value="F:UDP-sugar diphosphatase activity"/>
    <property type="evidence" value="ECO:0007669"/>
    <property type="project" value="TreeGrafter"/>
</dbReference>
<evidence type="ECO:0000313" key="7">
    <source>
        <dbReference type="Proteomes" id="UP001056730"/>
    </source>
</evidence>
<dbReference type="PANTHER" id="PTHR11575">
    <property type="entry name" value="5'-NUCLEOTIDASE-RELATED"/>
    <property type="match status" value="1"/>
</dbReference>
<dbReference type="InterPro" id="IPR006179">
    <property type="entry name" value="5_nucleotidase/apyrase"/>
</dbReference>
<dbReference type="EMBL" id="JAMWFV010000003">
    <property type="protein sequence ID" value="MDG6144864.1"/>
    <property type="molecule type" value="Genomic_DNA"/>
</dbReference>
<dbReference type="GO" id="GO:0000166">
    <property type="term" value="F:nucleotide binding"/>
    <property type="evidence" value="ECO:0007669"/>
    <property type="project" value="UniProtKB-KW"/>
</dbReference>
<protein>
    <submittedName>
        <fullName evidence="6">Bifunctional metallophosphatase/5'-nucleotidase</fullName>
    </submittedName>
</protein>
<proteinExistence type="inferred from homology"/>
<dbReference type="Proteomes" id="UP001153199">
    <property type="component" value="Unassembled WGS sequence"/>
</dbReference>
<dbReference type="SUPFAM" id="SSF55816">
    <property type="entry name" value="5'-nucleotidase (syn. UDP-sugar hydrolase), C-terminal domain"/>
    <property type="match status" value="1"/>
</dbReference>
<comment type="similarity">
    <text evidence="2">Belongs to the 5'-nucleotidase family.</text>
</comment>
<dbReference type="Gene3D" id="3.90.780.10">
    <property type="entry name" value="5'-Nucleotidase, C-terminal domain"/>
    <property type="match status" value="1"/>
</dbReference>
<dbReference type="KEGG" id="lfo:LMK00_00420"/>
<dbReference type="SUPFAM" id="SSF56300">
    <property type="entry name" value="Metallo-dependent phosphatases"/>
    <property type="match status" value="1"/>
</dbReference>
<gene>
    <name evidence="6" type="ORF">LMK00_00420</name>
    <name evidence="5" type="ORF">NF717_04185</name>
</gene>
<feature type="domain" description="Calcineurin-like phosphoesterase" evidence="3">
    <location>
        <begin position="4"/>
        <end position="190"/>
    </location>
</feature>
<keyword evidence="2" id="KW-0547">Nucleotide-binding</keyword>
<dbReference type="Gene3D" id="3.60.21.10">
    <property type="match status" value="1"/>
</dbReference>
<dbReference type="PIRSF" id="PIRSF036361">
    <property type="entry name" value="YunD"/>
    <property type="match status" value="1"/>
</dbReference>
<dbReference type="InterPro" id="IPR004843">
    <property type="entry name" value="Calcineurin-like_PHP"/>
</dbReference>
<dbReference type="Proteomes" id="UP001056730">
    <property type="component" value="Chromosome"/>
</dbReference>
<dbReference type="AlphaFoldDB" id="A0A9Q8Y2N8"/>
<dbReference type="GO" id="GO:0030288">
    <property type="term" value="C:outer membrane-bounded periplasmic space"/>
    <property type="evidence" value="ECO:0007669"/>
    <property type="project" value="TreeGrafter"/>
</dbReference>
<evidence type="ECO:0000313" key="8">
    <source>
        <dbReference type="Proteomes" id="UP001153199"/>
    </source>
</evidence>
<dbReference type="GO" id="GO:0009166">
    <property type="term" value="P:nucleotide catabolic process"/>
    <property type="evidence" value="ECO:0007669"/>
    <property type="project" value="InterPro"/>
</dbReference>
<keyword evidence="2" id="KW-0378">Hydrolase</keyword>
<name>A0A9Q8Y2N8_9LACT</name>
<accession>A0A9Q8Y2N8</accession>
<dbReference type="RefSeq" id="WP_213432567.1">
    <property type="nucleotide sequence ID" value="NZ_CP086395.1"/>
</dbReference>
<reference evidence="6" key="1">
    <citation type="journal article" date="2022" name="Front. Microbiol.">
        <title>Feed Insects as a Reservoir of Granadaene-Producing Lactococci.</title>
        <authorList>
            <person name="Neuzil-Bunesova V."/>
            <person name="Ramirez Garcia A."/>
            <person name="Modrackova N."/>
            <person name="Makovska M."/>
            <person name="Sabolova M."/>
            <person name="Sproer C."/>
            <person name="Bunk B."/>
            <person name="Blom J."/>
            <person name="Schwab C."/>
        </authorList>
    </citation>
    <scope>NUCLEOTIDE SEQUENCE</scope>
    <source>
        <strain evidence="6">I4/6O</strain>
    </source>
</reference>
<dbReference type="InterPro" id="IPR011240">
    <property type="entry name" value="Pesterase_YunD"/>
</dbReference>
<dbReference type="InterPro" id="IPR029052">
    <property type="entry name" value="Metallo-depent_PP-like"/>
</dbReference>
<dbReference type="EMBL" id="CP086395">
    <property type="protein sequence ID" value="USJ20487.1"/>
    <property type="molecule type" value="Genomic_DNA"/>
</dbReference>
<organism evidence="6 7">
    <name type="scientific">Lactococcus formosensis</name>
    <dbReference type="NCBI Taxonomy" id="1281486"/>
    <lineage>
        <taxon>Bacteria</taxon>
        <taxon>Bacillati</taxon>
        <taxon>Bacillota</taxon>
        <taxon>Bacilli</taxon>
        <taxon>Lactobacillales</taxon>
        <taxon>Streptococcaceae</taxon>
        <taxon>Lactococcus</taxon>
    </lineage>
</organism>
<dbReference type="InterPro" id="IPR036907">
    <property type="entry name" value="5'-Nucleotdase_C_sf"/>
</dbReference>
<dbReference type="CDD" id="cd00845">
    <property type="entry name" value="MPP_UshA_N_like"/>
    <property type="match status" value="1"/>
</dbReference>
<dbReference type="Pfam" id="PF00149">
    <property type="entry name" value="Metallophos"/>
    <property type="match status" value="1"/>
</dbReference>